<dbReference type="SUPFAM" id="SSF53448">
    <property type="entry name" value="Nucleotide-diphospho-sugar transferases"/>
    <property type="match status" value="1"/>
</dbReference>
<dbReference type="PANTHER" id="PTHR43685:SF11">
    <property type="entry name" value="GLYCOSYLTRANSFERASE TAGX-RELATED"/>
    <property type="match status" value="1"/>
</dbReference>
<dbReference type="PANTHER" id="PTHR43685">
    <property type="entry name" value="GLYCOSYLTRANSFERASE"/>
    <property type="match status" value="1"/>
</dbReference>
<dbReference type="InterPro" id="IPR050834">
    <property type="entry name" value="Glycosyltransf_2"/>
</dbReference>
<keyword evidence="2" id="KW-0328">Glycosyltransferase</keyword>
<name>A0ABT2I9L7_9SPHN</name>
<protein>
    <submittedName>
        <fullName evidence="2">Glycosyltransferase</fullName>
        <ecNumber evidence="2">2.4.-.-</ecNumber>
    </submittedName>
</protein>
<dbReference type="Gene3D" id="3.90.550.10">
    <property type="entry name" value="Spore Coat Polysaccharide Biosynthesis Protein SpsA, Chain A"/>
    <property type="match status" value="1"/>
</dbReference>
<proteinExistence type="predicted"/>
<evidence type="ECO:0000259" key="1">
    <source>
        <dbReference type="Pfam" id="PF00535"/>
    </source>
</evidence>
<dbReference type="Pfam" id="PF00535">
    <property type="entry name" value="Glycos_transf_2"/>
    <property type="match status" value="1"/>
</dbReference>
<sequence length="324" mass="36269">MTASYRKSLAPLAPREGRPRWSVMIPTYNCARYLERTLESVLAQDPGPQSMQIEVVDDASTSDDPGEVVARVGRGRVQFRRQGRNVGHIANFHDCIEHAQGEIVHLLHGDDLVFPGFYEAMGRAFDTDPEIGAAFCRWSLMDENGQVLSSVDPEQPEAGRLPNALCKLASEQRIVTPSIAVRRSVWERLGTFDSRLKCCEDWEMWTRIAAHYPIWYEPRLLAAYRTHGNSNTGRNFRMAEELYYNRIAIDLIRPLLPADRAPGVVKSAEKAYAASALENARRFASQRDLSAMRAHLAAALRLSRTPKTLLSAGKILMRAMSGSA</sequence>
<evidence type="ECO:0000313" key="2">
    <source>
        <dbReference type="EMBL" id="MCT2401501.1"/>
    </source>
</evidence>
<comment type="caution">
    <text evidence="2">The sequence shown here is derived from an EMBL/GenBank/DDBJ whole genome shotgun (WGS) entry which is preliminary data.</text>
</comment>
<dbReference type="Proteomes" id="UP001165583">
    <property type="component" value="Unassembled WGS sequence"/>
</dbReference>
<feature type="domain" description="Glycosyltransferase 2-like" evidence="1">
    <location>
        <begin position="22"/>
        <end position="146"/>
    </location>
</feature>
<reference evidence="2" key="1">
    <citation type="submission" date="2022-09" db="EMBL/GenBank/DDBJ databases">
        <title>Novosphingobium sp. Nov., a polycyclic aromatic hydrocarbon-degrading bacterium isolated form mangrove sediments in HongKong.</title>
        <authorList>
            <person name="Hu Z."/>
        </authorList>
    </citation>
    <scope>NUCLEOTIDE SEQUENCE</scope>
    <source>
        <strain evidence="2">HK4-1</strain>
    </source>
</reference>
<dbReference type="InterPro" id="IPR001173">
    <property type="entry name" value="Glyco_trans_2-like"/>
</dbReference>
<dbReference type="EC" id="2.4.-.-" evidence="2"/>
<organism evidence="2 3">
    <name type="scientific">Novosphingobium mangrovi</name>
    <name type="common">ex Huang et al. 2023</name>
    <dbReference type="NCBI Taxonomy" id="2976432"/>
    <lineage>
        <taxon>Bacteria</taxon>
        <taxon>Pseudomonadati</taxon>
        <taxon>Pseudomonadota</taxon>
        <taxon>Alphaproteobacteria</taxon>
        <taxon>Sphingomonadales</taxon>
        <taxon>Sphingomonadaceae</taxon>
        <taxon>Novosphingobium</taxon>
    </lineage>
</organism>
<dbReference type="EMBL" id="JANZXA010000015">
    <property type="protein sequence ID" value="MCT2401501.1"/>
    <property type="molecule type" value="Genomic_DNA"/>
</dbReference>
<accession>A0ABT2I9L7</accession>
<keyword evidence="3" id="KW-1185">Reference proteome</keyword>
<dbReference type="GO" id="GO:0016757">
    <property type="term" value="F:glycosyltransferase activity"/>
    <property type="evidence" value="ECO:0007669"/>
    <property type="project" value="UniProtKB-KW"/>
</dbReference>
<dbReference type="RefSeq" id="WP_260047527.1">
    <property type="nucleotide sequence ID" value="NZ_JANZXA010000015.1"/>
</dbReference>
<dbReference type="InterPro" id="IPR029044">
    <property type="entry name" value="Nucleotide-diphossugar_trans"/>
</dbReference>
<gene>
    <name evidence="2" type="ORF">NZK81_18265</name>
</gene>
<keyword evidence="2" id="KW-0808">Transferase</keyword>
<evidence type="ECO:0000313" key="3">
    <source>
        <dbReference type="Proteomes" id="UP001165583"/>
    </source>
</evidence>